<name>A0ABS3CQW2_9BACT</name>
<keyword evidence="1" id="KW-0472">Membrane</keyword>
<evidence type="ECO:0000256" key="1">
    <source>
        <dbReference type="SAM" id="Phobius"/>
    </source>
</evidence>
<keyword evidence="1" id="KW-1133">Transmembrane helix</keyword>
<dbReference type="EMBL" id="JAFKCU010000008">
    <property type="protein sequence ID" value="MBN7818049.1"/>
    <property type="molecule type" value="Genomic_DNA"/>
</dbReference>
<evidence type="ECO:0000313" key="2">
    <source>
        <dbReference type="EMBL" id="MBN7818049.1"/>
    </source>
</evidence>
<reference evidence="2 3" key="1">
    <citation type="submission" date="2021-03" db="EMBL/GenBank/DDBJ databases">
        <title>novel species isolated from a fishpond in China.</title>
        <authorList>
            <person name="Lu H."/>
            <person name="Cai Z."/>
        </authorList>
    </citation>
    <scope>NUCLEOTIDE SEQUENCE [LARGE SCALE GENOMIC DNA]</scope>
    <source>
        <strain evidence="2 3">YJ13C</strain>
    </source>
</reference>
<dbReference type="RefSeq" id="WP_206588713.1">
    <property type="nucleotide sequence ID" value="NZ_JAFKCU010000008.1"/>
</dbReference>
<evidence type="ECO:0000313" key="3">
    <source>
        <dbReference type="Proteomes" id="UP000664480"/>
    </source>
</evidence>
<comment type="caution">
    <text evidence="2">The sequence shown here is derived from an EMBL/GenBank/DDBJ whole genome shotgun (WGS) entry which is preliminary data.</text>
</comment>
<feature type="transmembrane region" description="Helical" evidence="1">
    <location>
        <begin position="49"/>
        <end position="72"/>
    </location>
</feature>
<protein>
    <submittedName>
        <fullName evidence="2">Uncharacterized protein</fullName>
    </submittedName>
</protein>
<proteinExistence type="predicted"/>
<gene>
    <name evidence="2" type="ORF">J0A69_21600</name>
</gene>
<accession>A0ABS3CQW2</accession>
<keyword evidence="3" id="KW-1185">Reference proteome</keyword>
<organism evidence="2 3">
    <name type="scientific">Algoriphagus pacificus</name>
    <dbReference type="NCBI Taxonomy" id="2811234"/>
    <lineage>
        <taxon>Bacteria</taxon>
        <taxon>Pseudomonadati</taxon>
        <taxon>Bacteroidota</taxon>
        <taxon>Cytophagia</taxon>
        <taxon>Cytophagales</taxon>
        <taxon>Cyclobacteriaceae</taxon>
        <taxon>Algoriphagus</taxon>
    </lineage>
</organism>
<sequence>MPAFYFKGGFNSVFEEQEKERQEVAEKKRLELEKLKFDVKNTKRIYYTYWWKLGFTLIGFVYVVIHLVTLLLEEGG</sequence>
<dbReference type="Proteomes" id="UP000664480">
    <property type="component" value="Unassembled WGS sequence"/>
</dbReference>
<keyword evidence="1" id="KW-0812">Transmembrane</keyword>